<dbReference type="EMBL" id="CAJVQB010010072">
    <property type="protein sequence ID" value="CAG8736338.1"/>
    <property type="molecule type" value="Genomic_DNA"/>
</dbReference>
<evidence type="ECO:0000313" key="1">
    <source>
        <dbReference type="EMBL" id="CAG8736338.1"/>
    </source>
</evidence>
<gene>
    <name evidence="1" type="ORF">GMARGA_LOCUS14904</name>
</gene>
<organism evidence="1 2">
    <name type="scientific">Gigaspora margarita</name>
    <dbReference type="NCBI Taxonomy" id="4874"/>
    <lineage>
        <taxon>Eukaryota</taxon>
        <taxon>Fungi</taxon>
        <taxon>Fungi incertae sedis</taxon>
        <taxon>Mucoromycota</taxon>
        <taxon>Glomeromycotina</taxon>
        <taxon>Glomeromycetes</taxon>
        <taxon>Diversisporales</taxon>
        <taxon>Gigasporaceae</taxon>
        <taxon>Gigaspora</taxon>
    </lineage>
</organism>
<protein>
    <submittedName>
        <fullName evidence="1">9860_t:CDS:1</fullName>
    </submittedName>
</protein>
<sequence>MFDGIDRQSAVTKHGLISDDVDYPEIIDKSKILDTFKDFLPTSGITPPNLIDNNKLNNDILSV</sequence>
<comment type="caution">
    <text evidence="1">The sequence shown here is derived from an EMBL/GenBank/DDBJ whole genome shotgun (WGS) entry which is preliminary data.</text>
</comment>
<reference evidence="1 2" key="1">
    <citation type="submission" date="2021-06" db="EMBL/GenBank/DDBJ databases">
        <authorList>
            <person name="Kallberg Y."/>
            <person name="Tangrot J."/>
            <person name="Rosling A."/>
        </authorList>
    </citation>
    <scope>NUCLEOTIDE SEQUENCE [LARGE SCALE GENOMIC DNA]</scope>
    <source>
        <strain evidence="1 2">120-4 pot B 10/14</strain>
    </source>
</reference>
<name>A0ABN7V692_GIGMA</name>
<accession>A0ABN7V692</accession>
<proteinExistence type="predicted"/>
<keyword evidence="2" id="KW-1185">Reference proteome</keyword>
<evidence type="ECO:0000313" key="2">
    <source>
        <dbReference type="Proteomes" id="UP000789901"/>
    </source>
</evidence>
<dbReference type="Proteomes" id="UP000789901">
    <property type="component" value="Unassembled WGS sequence"/>
</dbReference>